<proteinExistence type="predicted"/>
<reference evidence="1" key="1">
    <citation type="submission" date="2018-12" db="EMBL/GenBank/DDBJ databases">
        <authorList>
            <person name="Will S."/>
            <person name="Neumann-Schaal M."/>
            <person name="Henke P."/>
        </authorList>
    </citation>
    <scope>NUCLEOTIDE SEQUENCE</scope>
    <source>
        <strain evidence="1">PCC 7102</strain>
    </source>
</reference>
<organism evidence="1 2">
    <name type="scientific">Dulcicalothrix desertica PCC 7102</name>
    <dbReference type="NCBI Taxonomy" id="232991"/>
    <lineage>
        <taxon>Bacteria</taxon>
        <taxon>Bacillati</taxon>
        <taxon>Cyanobacteriota</taxon>
        <taxon>Cyanophyceae</taxon>
        <taxon>Nostocales</taxon>
        <taxon>Calotrichaceae</taxon>
        <taxon>Dulcicalothrix</taxon>
    </lineage>
</organism>
<reference evidence="1" key="2">
    <citation type="journal article" date="2019" name="Genome Biol. Evol.">
        <title>Day and night: Metabolic profiles and evolutionary relationships of six axenic non-marine cyanobacteria.</title>
        <authorList>
            <person name="Will S.E."/>
            <person name="Henke P."/>
            <person name="Boedeker C."/>
            <person name="Huang S."/>
            <person name="Brinkmann H."/>
            <person name="Rohde M."/>
            <person name="Jarek M."/>
            <person name="Friedl T."/>
            <person name="Seufert S."/>
            <person name="Schumacher M."/>
            <person name="Overmann J."/>
            <person name="Neumann-Schaal M."/>
            <person name="Petersen J."/>
        </authorList>
    </citation>
    <scope>NUCLEOTIDE SEQUENCE [LARGE SCALE GENOMIC DNA]</scope>
    <source>
        <strain evidence="1">PCC 7102</strain>
    </source>
</reference>
<name>A0A433VNH2_9CYAN</name>
<dbReference type="RefSeq" id="WP_127080466.1">
    <property type="nucleotide sequence ID" value="NZ_RSCL01000004.1"/>
</dbReference>
<dbReference type="AlphaFoldDB" id="A0A433VNH2"/>
<evidence type="ECO:0000313" key="1">
    <source>
        <dbReference type="EMBL" id="RUT07575.1"/>
    </source>
</evidence>
<gene>
    <name evidence="1" type="ORF">DSM106972_018350</name>
</gene>
<protein>
    <submittedName>
        <fullName evidence="1">Uncharacterized protein</fullName>
    </submittedName>
</protein>
<dbReference type="NCBIfam" id="TIGR02913">
    <property type="entry name" value="HAF_rpt"/>
    <property type="match status" value="2"/>
</dbReference>
<dbReference type="EMBL" id="RSCL01000004">
    <property type="protein sequence ID" value="RUT07575.1"/>
    <property type="molecule type" value="Genomic_DNA"/>
</dbReference>
<dbReference type="Proteomes" id="UP000271624">
    <property type="component" value="Unassembled WGS sequence"/>
</dbReference>
<sequence length="139" mass="15053">MLPNAINNRTQIVGEFSLTNNQTRAFLWDRISGVRDLGVLGISNNGDSFSSAYGINNKSQVVGTSTTNIGTSGFIWSDSVITDLQSLINPSSGWVIQDAWAINDNGYIVGNGVFNGLERAFLLAPSKNFLVRGSRVLLR</sequence>
<dbReference type="OrthoDB" id="518002at2"/>
<comment type="caution">
    <text evidence="1">The sequence shown here is derived from an EMBL/GenBank/DDBJ whole genome shotgun (WGS) entry which is preliminary data.</text>
</comment>
<dbReference type="InterPro" id="IPR014262">
    <property type="entry name" value="HAF_rpt"/>
</dbReference>
<keyword evidence="2" id="KW-1185">Reference proteome</keyword>
<evidence type="ECO:0000313" key="2">
    <source>
        <dbReference type="Proteomes" id="UP000271624"/>
    </source>
</evidence>
<accession>A0A433VNH2</accession>